<keyword evidence="4 7" id="KW-0808">Transferase</keyword>
<evidence type="ECO:0000256" key="7">
    <source>
        <dbReference type="RuleBase" id="RU361267"/>
    </source>
</evidence>
<feature type="domain" description="Phospholipid/glycerol acyltransferase" evidence="9">
    <location>
        <begin position="73"/>
        <end position="189"/>
    </location>
</feature>
<evidence type="ECO:0000256" key="1">
    <source>
        <dbReference type="ARBA" id="ARBA00005189"/>
    </source>
</evidence>
<dbReference type="PANTHER" id="PTHR10434:SF64">
    <property type="entry name" value="1-ACYL-SN-GLYCEROL-3-PHOSPHATE ACYLTRANSFERASE-RELATED"/>
    <property type="match status" value="1"/>
</dbReference>
<dbReference type="EC" id="2.3.1.51" evidence="7"/>
<gene>
    <name evidence="10" type="ORF">H9931_15100</name>
</gene>
<dbReference type="Pfam" id="PF01553">
    <property type="entry name" value="Acyltransferase"/>
    <property type="match status" value="1"/>
</dbReference>
<dbReference type="GO" id="GO:0003841">
    <property type="term" value="F:1-acylglycerol-3-phosphate O-acyltransferase activity"/>
    <property type="evidence" value="ECO:0007669"/>
    <property type="project" value="UniProtKB-UniRule"/>
</dbReference>
<dbReference type="AlphaFoldDB" id="A0A9D2PYA7"/>
<dbReference type="Proteomes" id="UP000823863">
    <property type="component" value="Unassembled WGS sequence"/>
</dbReference>
<keyword evidence="7" id="KW-0594">Phospholipid biosynthesis</keyword>
<evidence type="ECO:0000256" key="6">
    <source>
        <dbReference type="ARBA" id="ARBA00023315"/>
    </source>
</evidence>
<keyword evidence="5 7" id="KW-0443">Lipid metabolism</keyword>
<feature type="transmembrane region" description="Helical" evidence="8">
    <location>
        <begin position="6"/>
        <end position="27"/>
    </location>
</feature>
<dbReference type="InterPro" id="IPR002123">
    <property type="entry name" value="Plipid/glycerol_acylTrfase"/>
</dbReference>
<keyword evidence="6 7" id="KW-0012">Acyltransferase</keyword>
<evidence type="ECO:0000256" key="3">
    <source>
        <dbReference type="ARBA" id="ARBA00022516"/>
    </source>
</evidence>
<comment type="caution">
    <text evidence="10">The sequence shown here is derived from an EMBL/GenBank/DDBJ whole genome shotgun (WGS) entry which is preliminary data.</text>
</comment>
<accession>A0A9D2PYA7</accession>
<reference evidence="10" key="1">
    <citation type="journal article" date="2021" name="PeerJ">
        <title>Extensive microbial diversity within the chicken gut microbiome revealed by metagenomics and culture.</title>
        <authorList>
            <person name="Gilroy R."/>
            <person name="Ravi A."/>
            <person name="Getino M."/>
            <person name="Pursley I."/>
            <person name="Horton D.L."/>
            <person name="Alikhan N.F."/>
            <person name="Baker D."/>
            <person name="Gharbi K."/>
            <person name="Hall N."/>
            <person name="Watson M."/>
            <person name="Adriaenssens E.M."/>
            <person name="Foster-Nyarko E."/>
            <person name="Jarju S."/>
            <person name="Secka A."/>
            <person name="Antonio M."/>
            <person name="Oren A."/>
            <person name="Chaudhuri R.R."/>
            <person name="La Ragione R."/>
            <person name="Hildebrand F."/>
            <person name="Pallen M.J."/>
        </authorList>
    </citation>
    <scope>NUCLEOTIDE SEQUENCE</scope>
    <source>
        <strain evidence="10">CHK198-12963</strain>
    </source>
</reference>
<keyword evidence="8" id="KW-1133">Transmembrane helix</keyword>
<dbReference type="SMART" id="SM00563">
    <property type="entry name" value="PlsC"/>
    <property type="match status" value="1"/>
</dbReference>
<comment type="similarity">
    <text evidence="2 7">Belongs to the 1-acyl-sn-glycerol-3-phosphate acyltransferase family.</text>
</comment>
<evidence type="ECO:0000313" key="10">
    <source>
        <dbReference type="EMBL" id="HJC68012.1"/>
    </source>
</evidence>
<feature type="transmembrane region" description="Helical" evidence="8">
    <location>
        <begin position="39"/>
        <end position="61"/>
    </location>
</feature>
<dbReference type="PANTHER" id="PTHR10434">
    <property type="entry name" value="1-ACYL-SN-GLYCEROL-3-PHOSPHATE ACYLTRANSFERASE"/>
    <property type="match status" value="1"/>
</dbReference>
<dbReference type="SUPFAM" id="SSF69593">
    <property type="entry name" value="Glycerol-3-phosphate (1)-acyltransferase"/>
    <property type="match status" value="1"/>
</dbReference>
<dbReference type="InterPro" id="IPR004552">
    <property type="entry name" value="AGP_acyltrans"/>
</dbReference>
<dbReference type="CDD" id="cd07989">
    <property type="entry name" value="LPLAT_AGPAT-like"/>
    <property type="match status" value="1"/>
</dbReference>
<evidence type="ECO:0000259" key="9">
    <source>
        <dbReference type="SMART" id="SM00563"/>
    </source>
</evidence>
<organism evidence="10 11">
    <name type="scientific">Candidatus Enterocloster excrementigallinarum</name>
    <dbReference type="NCBI Taxonomy" id="2838558"/>
    <lineage>
        <taxon>Bacteria</taxon>
        <taxon>Bacillati</taxon>
        <taxon>Bacillota</taxon>
        <taxon>Clostridia</taxon>
        <taxon>Lachnospirales</taxon>
        <taxon>Lachnospiraceae</taxon>
        <taxon>Enterocloster</taxon>
    </lineage>
</organism>
<name>A0A9D2PYA7_9FIRM</name>
<comment type="domain">
    <text evidence="7">The HXXXXD motif is essential for acyltransferase activity and may constitute the binding site for the phosphate moiety of the glycerol-3-phosphate.</text>
</comment>
<dbReference type="GO" id="GO:0006654">
    <property type="term" value="P:phosphatidic acid biosynthetic process"/>
    <property type="evidence" value="ECO:0007669"/>
    <property type="project" value="TreeGrafter"/>
</dbReference>
<evidence type="ECO:0000256" key="4">
    <source>
        <dbReference type="ARBA" id="ARBA00022679"/>
    </source>
</evidence>
<reference evidence="10" key="2">
    <citation type="submission" date="2021-04" db="EMBL/GenBank/DDBJ databases">
        <authorList>
            <person name="Gilroy R."/>
        </authorList>
    </citation>
    <scope>NUCLEOTIDE SEQUENCE</scope>
    <source>
        <strain evidence="10">CHK198-12963</strain>
    </source>
</reference>
<evidence type="ECO:0000256" key="8">
    <source>
        <dbReference type="SAM" id="Phobius"/>
    </source>
</evidence>
<evidence type="ECO:0000313" key="11">
    <source>
        <dbReference type="Proteomes" id="UP000823863"/>
    </source>
</evidence>
<feature type="transmembrane region" description="Helical" evidence="8">
    <location>
        <begin position="81"/>
        <end position="100"/>
    </location>
</feature>
<comment type="pathway">
    <text evidence="1">Lipid metabolism.</text>
</comment>
<evidence type="ECO:0000256" key="5">
    <source>
        <dbReference type="ARBA" id="ARBA00023098"/>
    </source>
</evidence>
<dbReference type="EMBL" id="DWWB01000089">
    <property type="protein sequence ID" value="HJC68012.1"/>
    <property type="molecule type" value="Genomic_DNA"/>
</dbReference>
<dbReference type="GO" id="GO:0016020">
    <property type="term" value="C:membrane"/>
    <property type="evidence" value="ECO:0007669"/>
    <property type="project" value="InterPro"/>
</dbReference>
<keyword evidence="8" id="KW-0812">Transmembrane</keyword>
<keyword evidence="8" id="KW-0472">Membrane</keyword>
<evidence type="ECO:0000256" key="2">
    <source>
        <dbReference type="ARBA" id="ARBA00008655"/>
    </source>
</evidence>
<comment type="catalytic activity">
    <reaction evidence="7">
        <text>a 1-acyl-sn-glycero-3-phosphate + an acyl-CoA = a 1,2-diacyl-sn-glycero-3-phosphate + CoA</text>
        <dbReference type="Rhea" id="RHEA:19709"/>
        <dbReference type="ChEBI" id="CHEBI:57287"/>
        <dbReference type="ChEBI" id="CHEBI:57970"/>
        <dbReference type="ChEBI" id="CHEBI:58342"/>
        <dbReference type="ChEBI" id="CHEBI:58608"/>
        <dbReference type="EC" id="2.3.1.51"/>
    </reaction>
</comment>
<sequence>MIRFILVALTVVLFLILSIPLLLVLWAMDKFDSQKRQRISIRVIQGIFRFILKLAGVRITIEGLEQVPKDRAVLYVGNHRSYFDILTGYVTVPGLMGFVAKKEMLRYPLLRTWMKDVNCLFLDRENIKEGLKTILAAIEQIKSGVSVWIFPEGTRGEGELLDLMEFHEGSLKIAEKSGCPVVPVAIMGTAEIFESHLPFIRPGHVKIRYGKPFLIKELEPAKRKHSGAYTREVIISMLKDMEASA</sequence>
<dbReference type="NCBIfam" id="TIGR00530">
    <property type="entry name" value="AGP_acyltrn"/>
    <property type="match status" value="1"/>
</dbReference>
<keyword evidence="7" id="KW-1208">Phospholipid metabolism</keyword>
<proteinExistence type="inferred from homology"/>
<protein>
    <recommendedName>
        <fullName evidence="7">1-acyl-sn-glycerol-3-phosphate acyltransferase</fullName>
        <ecNumber evidence="7">2.3.1.51</ecNumber>
    </recommendedName>
</protein>
<keyword evidence="3 7" id="KW-0444">Lipid biosynthesis</keyword>